<dbReference type="EMBL" id="CM017321">
    <property type="protein sequence ID" value="KAE7995929.1"/>
    <property type="molecule type" value="Genomic_DNA"/>
</dbReference>
<reference evidence="6 7" key="1">
    <citation type="submission" date="2019-06" db="EMBL/GenBank/DDBJ databases">
        <title>A chromosomal-level reference genome of Carpinus fangiana (Coryloideae, Betulaceae).</title>
        <authorList>
            <person name="Yang X."/>
            <person name="Wang Z."/>
            <person name="Zhang L."/>
            <person name="Hao G."/>
            <person name="Liu J."/>
            <person name="Yang Y."/>
        </authorList>
    </citation>
    <scope>NUCLEOTIDE SEQUENCE [LARGE SCALE GENOMIC DNA]</scope>
    <source>
        <strain evidence="6">Cfa_2016G</strain>
        <tissue evidence="6">Leaf</tissue>
    </source>
</reference>
<name>A0A5N6QBA8_9ROSI</name>
<dbReference type="PANTHER" id="PTHR45931:SF16">
    <property type="entry name" value="RING_U-BOX SUPERFAMILY PROTEIN"/>
    <property type="match status" value="1"/>
</dbReference>
<dbReference type="InterPro" id="IPR001841">
    <property type="entry name" value="Znf_RING"/>
</dbReference>
<dbReference type="GO" id="GO:0061630">
    <property type="term" value="F:ubiquitin protein ligase activity"/>
    <property type="evidence" value="ECO:0007669"/>
    <property type="project" value="TreeGrafter"/>
</dbReference>
<evidence type="ECO:0000313" key="6">
    <source>
        <dbReference type="EMBL" id="KAE7995929.1"/>
    </source>
</evidence>
<feature type="domain" description="RING-type" evidence="5">
    <location>
        <begin position="194"/>
        <end position="235"/>
    </location>
</feature>
<proteinExistence type="predicted"/>
<dbReference type="GO" id="GO:0008270">
    <property type="term" value="F:zinc ion binding"/>
    <property type="evidence" value="ECO:0007669"/>
    <property type="project" value="UniProtKB-KW"/>
</dbReference>
<protein>
    <recommendedName>
        <fullName evidence="5">RING-type domain-containing protein</fullName>
    </recommendedName>
</protein>
<keyword evidence="7" id="KW-1185">Reference proteome</keyword>
<dbReference type="PANTHER" id="PTHR45931">
    <property type="entry name" value="SI:CH211-59O9.10"/>
    <property type="match status" value="1"/>
</dbReference>
<evidence type="ECO:0000256" key="1">
    <source>
        <dbReference type="ARBA" id="ARBA00022723"/>
    </source>
</evidence>
<evidence type="ECO:0000259" key="5">
    <source>
        <dbReference type="PROSITE" id="PS50089"/>
    </source>
</evidence>
<dbReference type="SUPFAM" id="SSF57850">
    <property type="entry name" value="RING/U-box"/>
    <property type="match status" value="1"/>
</dbReference>
<dbReference type="GO" id="GO:0005634">
    <property type="term" value="C:nucleus"/>
    <property type="evidence" value="ECO:0007669"/>
    <property type="project" value="TreeGrafter"/>
</dbReference>
<accession>A0A5N6QBA8</accession>
<gene>
    <name evidence="6" type="ORF">FH972_000686</name>
</gene>
<dbReference type="PROSITE" id="PS50089">
    <property type="entry name" value="ZF_RING_2"/>
    <property type="match status" value="1"/>
</dbReference>
<dbReference type="Pfam" id="PF13639">
    <property type="entry name" value="zf-RING_2"/>
    <property type="match status" value="1"/>
</dbReference>
<keyword evidence="2 4" id="KW-0863">Zinc-finger</keyword>
<dbReference type="InterPro" id="IPR013083">
    <property type="entry name" value="Znf_RING/FYVE/PHD"/>
</dbReference>
<evidence type="ECO:0000256" key="4">
    <source>
        <dbReference type="PROSITE-ProRule" id="PRU00175"/>
    </source>
</evidence>
<organism evidence="6 7">
    <name type="scientific">Carpinus fangiana</name>
    <dbReference type="NCBI Taxonomy" id="176857"/>
    <lineage>
        <taxon>Eukaryota</taxon>
        <taxon>Viridiplantae</taxon>
        <taxon>Streptophyta</taxon>
        <taxon>Embryophyta</taxon>
        <taxon>Tracheophyta</taxon>
        <taxon>Spermatophyta</taxon>
        <taxon>Magnoliopsida</taxon>
        <taxon>eudicotyledons</taxon>
        <taxon>Gunneridae</taxon>
        <taxon>Pentapetalae</taxon>
        <taxon>rosids</taxon>
        <taxon>fabids</taxon>
        <taxon>Fagales</taxon>
        <taxon>Betulaceae</taxon>
        <taxon>Carpinus</taxon>
    </lineage>
</organism>
<sequence>MASSGNSFYGFRFRVGQGRPSPAVNAHPNTAYEVAIEFRVTMWRRIEKFIAGDDRPLSVAPTRSPTRVRTSWVPKHVVLLRDGGALMSSLLLELSTPAEHCQAILRDISLAAAAASRSRGTGTVPIVVALEHMTVVHVEVDDEDDADEPEDIMNILLRESMAVDVVRPIPAALSQIERLEKVTFEDGLGSIGECIICIEEFEGGLELTRLPCSHVYHGDCIVKWLETSRLCPLCRYPLPPLH</sequence>
<dbReference type="AlphaFoldDB" id="A0A5N6QBA8"/>
<dbReference type="InterPro" id="IPR051834">
    <property type="entry name" value="RING_finger_E3_ligase"/>
</dbReference>
<dbReference type="Proteomes" id="UP000327013">
    <property type="component" value="Chromosome 1"/>
</dbReference>
<keyword evidence="3" id="KW-0862">Zinc</keyword>
<evidence type="ECO:0000256" key="3">
    <source>
        <dbReference type="ARBA" id="ARBA00022833"/>
    </source>
</evidence>
<dbReference type="SMART" id="SM00184">
    <property type="entry name" value="RING"/>
    <property type="match status" value="1"/>
</dbReference>
<dbReference type="OrthoDB" id="4348522at2759"/>
<dbReference type="CDD" id="cd16454">
    <property type="entry name" value="RING-H2_PA-TM-RING"/>
    <property type="match status" value="1"/>
</dbReference>
<evidence type="ECO:0000256" key="2">
    <source>
        <dbReference type="ARBA" id="ARBA00022771"/>
    </source>
</evidence>
<dbReference type="Gene3D" id="3.30.40.10">
    <property type="entry name" value="Zinc/RING finger domain, C3HC4 (zinc finger)"/>
    <property type="match status" value="1"/>
</dbReference>
<keyword evidence="1" id="KW-0479">Metal-binding</keyword>
<evidence type="ECO:0000313" key="7">
    <source>
        <dbReference type="Proteomes" id="UP000327013"/>
    </source>
</evidence>
<dbReference type="GO" id="GO:0006511">
    <property type="term" value="P:ubiquitin-dependent protein catabolic process"/>
    <property type="evidence" value="ECO:0007669"/>
    <property type="project" value="TreeGrafter"/>
</dbReference>